<feature type="domain" description="HhH-GPD" evidence="11">
    <location>
        <begin position="40"/>
        <end position="192"/>
    </location>
</feature>
<dbReference type="CDD" id="cd00056">
    <property type="entry name" value="ENDO3c"/>
    <property type="match status" value="1"/>
</dbReference>
<keyword evidence="5" id="KW-0227">DNA damage</keyword>
<keyword evidence="9" id="KW-0234">DNA repair</keyword>
<keyword evidence="4" id="KW-0479">Metal-binding</keyword>
<keyword evidence="8" id="KW-0411">Iron-sulfur</keyword>
<protein>
    <submittedName>
        <fullName evidence="12">A/G-specific adenine glycosylase</fullName>
    </submittedName>
</protein>
<sequence>MSDHTKLHRPVLNWFRAHARVLPWRADDRTAWGVLVSEIMLQQTPVARVEPVWRAWMQMYPTPKELAEASAGDVVRNWGKLGYPRRALRLHETAKALVRDHDAQVPDDYSTLIGLPGIGSYTAAAVASFAFGQRHTVVDTNIRRVLARAIKGEAVPQPTLTAAETRLAEKLLPATRARAAEWNVAVMELGALICTARSPRCDACPIKRSCQWQLDGAPAPAPDRAGRKQAWHGTDRQLRGAVMDVLRAPGGALPIDALTDASAGALPINILADATAGALPINILADATAGVPAGSARQALPVHSPDQADALARLRSLAPEQSRLARIVDGLVADGLARVRDGAISLPD</sequence>
<dbReference type="Gene3D" id="1.10.1670.10">
    <property type="entry name" value="Helix-hairpin-Helix base-excision DNA repair enzymes (C-terminal)"/>
    <property type="match status" value="1"/>
</dbReference>
<dbReference type="SMART" id="SM00525">
    <property type="entry name" value="FES"/>
    <property type="match status" value="1"/>
</dbReference>
<dbReference type="Proteomes" id="UP001209083">
    <property type="component" value="Chromosome"/>
</dbReference>
<dbReference type="InterPro" id="IPR004035">
    <property type="entry name" value="Endouclease-III_FeS-bd_BS"/>
</dbReference>
<dbReference type="EMBL" id="CP090958">
    <property type="protein sequence ID" value="WGW10987.1"/>
    <property type="molecule type" value="Genomic_DNA"/>
</dbReference>
<keyword evidence="13" id="KW-1185">Reference proteome</keyword>
<dbReference type="InterPro" id="IPR003265">
    <property type="entry name" value="HhH-GPD_domain"/>
</dbReference>
<evidence type="ECO:0000259" key="11">
    <source>
        <dbReference type="SMART" id="SM00478"/>
    </source>
</evidence>
<accession>A0ABY8QPT5</accession>
<dbReference type="PROSITE" id="PS00764">
    <property type="entry name" value="ENDONUCLEASE_III_1"/>
    <property type="match status" value="1"/>
</dbReference>
<dbReference type="Pfam" id="PF10576">
    <property type="entry name" value="EndIII_4Fe-2S"/>
    <property type="match status" value="1"/>
</dbReference>
<dbReference type="PANTHER" id="PTHR42944">
    <property type="entry name" value="ADENINE DNA GLYCOSYLASE"/>
    <property type="match status" value="1"/>
</dbReference>
<name>A0ABY8QPT5_9MICO</name>
<comment type="cofactor">
    <cofactor evidence="1">
        <name>[4Fe-4S] cluster</name>
        <dbReference type="ChEBI" id="CHEBI:49883"/>
    </cofactor>
</comment>
<evidence type="ECO:0000256" key="5">
    <source>
        <dbReference type="ARBA" id="ARBA00022763"/>
    </source>
</evidence>
<evidence type="ECO:0000256" key="7">
    <source>
        <dbReference type="ARBA" id="ARBA00023004"/>
    </source>
</evidence>
<proteinExistence type="inferred from homology"/>
<dbReference type="RefSeq" id="WP_349637768.1">
    <property type="nucleotide sequence ID" value="NZ_CP090958.1"/>
</dbReference>
<dbReference type="SMART" id="SM00478">
    <property type="entry name" value="ENDO3c"/>
    <property type="match status" value="1"/>
</dbReference>
<keyword evidence="7" id="KW-0408">Iron</keyword>
<dbReference type="Pfam" id="PF00730">
    <property type="entry name" value="HhH-GPD"/>
    <property type="match status" value="1"/>
</dbReference>
<evidence type="ECO:0000256" key="1">
    <source>
        <dbReference type="ARBA" id="ARBA00001966"/>
    </source>
</evidence>
<evidence type="ECO:0000256" key="9">
    <source>
        <dbReference type="ARBA" id="ARBA00023204"/>
    </source>
</evidence>
<keyword evidence="6" id="KW-0378">Hydrolase</keyword>
<dbReference type="InterPro" id="IPR004036">
    <property type="entry name" value="Endonuclease-III-like_CS2"/>
</dbReference>
<dbReference type="Gene3D" id="1.10.340.30">
    <property type="entry name" value="Hypothetical protein, domain 2"/>
    <property type="match status" value="1"/>
</dbReference>
<dbReference type="InterPro" id="IPR023170">
    <property type="entry name" value="HhH_base_excis_C"/>
</dbReference>
<keyword evidence="3" id="KW-0004">4Fe-4S</keyword>
<evidence type="ECO:0000256" key="10">
    <source>
        <dbReference type="ARBA" id="ARBA00023295"/>
    </source>
</evidence>
<evidence type="ECO:0000256" key="6">
    <source>
        <dbReference type="ARBA" id="ARBA00022801"/>
    </source>
</evidence>
<keyword evidence="10" id="KW-0326">Glycosidase</keyword>
<evidence type="ECO:0000256" key="8">
    <source>
        <dbReference type="ARBA" id="ARBA00023014"/>
    </source>
</evidence>
<dbReference type="InterPro" id="IPR011257">
    <property type="entry name" value="DNA_glycosylase"/>
</dbReference>
<dbReference type="InterPro" id="IPR044298">
    <property type="entry name" value="MIG/MutY"/>
</dbReference>
<evidence type="ECO:0000256" key="3">
    <source>
        <dbReference type="ARBA" id="ARBA00022485"/>
    </source>
</evidence>
<organism evidence="12 13">
    <name type="scientific">Saxibacter everestensis</name>
    <dbReference type="NCBI Taxonomy" id="2909229"/>
    <lineage>
        <taxon>Bacteria</taxon>
        <taxon>Bacillati</taxon>
        <taxon>Actinomycetota</taxon>
        <taxon>Actinomycetes</taxon>
        <taxon>Micrococcales</taxon>
        <taxon>Brevibacteriaceae</taxon>
        <taxon>Saxibacter</taxon>
    </lineage>
</organism>
<evidence type="ECO:0000313" key="12">
    <source>
        <dbReference type="EMBL" id="WGW10987.1"/>
    </source>
</evidence>
<gene>
    <name evidence="12" type="ORF">LWF01_12850</name>
</gene>
<evidence type="ECO:0000313" key="13">
    <source>
        <dbReference type="Proteomes" id="UP001209083"/>
    </source>
</evidence>
<reference evidence="12 13" key="1">
    <citation type="submission" date="2023-05" db="EMBL/GenBank/DDBJ databases">
        <title>Lithophilousrod everest ZFBP1038 complete genpme.</title>
        <authorList>
            <person name="Tian M."/>
        </authorList>
    </citation>
    <scope>NUCLEOTIDE SEQUENCE [LARGE SCALE GENOMIC DNA]</scope>
    <source>
        <strain evidence="12 13">ZFBP1038</strain>
    </source>
</reference>
<dbReference type="SUPFAM" id="SSF48150">
    <property type="entry name" value="DNA-glycosylase"/>
    <property type="match status" value="1"/>
</dbReference>
<evidence type="ECO:0000256" key="2">
    <source>
        <dbReference type="ARBA" id="ARBA00008343"/>
    </source>
</evidence>
<evidence type="ECO:0000256" key="4">
    <source>
        <dbReference type="ARBA" id="ARBA00022723"/>
    </source>
</evidence>
<comment type="similarity">
    <text evidence="2">Belongs to the Nth/MutY family.</text>
</comment>
<dbReference type="PANTHER" id="PTHR42944:SF1">
    <property type="entry name" value="ADENINE DNA GLYCOSYLASE"/>
    <property type="match status" value="1"/>
</dbReference>
<dbReference type="PROSITE" id="PS01155">
    <property type="entry name" value="ENDONUCLEASE_III_2"/>
    <property type="match status" value="1"/>
</dbReference>
<dbReference type="InterPro" id="IPR003651">
    <property type="entry name" value="Endonuclease3_FeS-loop_motif"/>
</dbReference>